<reference evidence="6 7" key="1">
    <citation type="submission" date="2016-07" db="EMBL/GenBank/DDBJ databases">
        <title>Complete genome sequence of Bradyrhizobium icense LMTR 13T, a potential inoculant strain isolated from lima bean (Phaseolus lunatus) in Peru.</title>
        <authorList>
            <person name="Ormeno-Orrillo E."/>
            <person name="Duran D."/>
            <person name="Rogel M.A."/>
            <person name="Rey L."/>
            <person name="Imperial J."/>
            <person name="Ruiz-Argueso T."/>
            <person name="Martinez-Romero E."/>
        </authorList>
    </citation>
    <scope>NUCLEOTIDE SEQUENCE [LARGE SCALE GENOMIC DNA]</scope>
    <source>
        <strain evidence="6 7">LMTR 13</strain>
    </source>
</reference>
<sequence>MNRATTDTVLVGQNALLREGLARVLSPAGFNVVASASSFDYLPPNSLPQQQPVLLIIDVGDDFDAAFAQMKSFKQRYPAGRVAMLAHQRELRTMMSAFRLGANAYLAKAAPCDTLIKTLELVMLGVTFLPPEILSFICQQQDRSRATSHSGHAAHHIDTPDDKNGDAGDMIGIMGETNELVPRGIASLAPLSTRQHSILRCLIQGDSNKSIARKLAISEATAKVHVKSILRKIRVHNRTQAAIWAISAAPLVPAKNGISPEQVTEAAAAPARKRDSSGRLVS</sequence>
<protein>
    <recommendedName>
        <fullName evidence="8">Response regulator transcription factor</fullName>
    </recommendedName>
</protein>
<dbReference type="SMART" id="SM00421">
    <property type="entry name" value="HTH_LUXR"/>
    <property type="match status" value="1"/>
</dbReference>
<dbReference type="InterPro" id="IPR000792">
    <property type="entry name" value="Tscrpt_reg_LuxR_C"/>
</dbReference>
<dbReference type="SUPFAM" id="SSF52172">
    <property type="entry name" value="CheY-like"/>
    <property type="match status" value="1"/>
</dbReference>
<evidence type="ECO:0000256" key="1">
    <source>
        <dbReference type="ARBA" id="ARBA00023125"/>
    </source>
</evidence>
<keyword evidence="7" id="KW-1185">Reference proteome</keyword>
<evidence type="ECO:0000313" key="6">
    <source>
        <dbReference type="EMBL" id="ANW00260.1"/>
    </source>
</evidence>
<name>A0A1B1UBW3_9BRAD</name>
<evidence type="ECO:0000259" key="5">
    <source>
        <dbReference type="PROSITE" id="PS50110"/>
    </source>
</evidence>
<dbReference type="InterPro" id="IPR001789">
    <property type="entry name" value="Sig_transdc_resp-reg_receiver"/>
</dbReference>
<evidence type="ECO:0000256" key="2">
    <source>
        <dbReference type="PROSITE-ProRule" id="PRU00169"/>
    </source>
</evidence>
<dbReference type="GO" id="GO:0003677">
    <property type="term" value="F:DNA binding"/>
    <property type="evidence" value="ECO:0007669"/>
    <property type="project" value="UniProtKB-KW"/>
</dbReference>
<feature type="modified residue" description="4-aspartylphosphate" evidence="2">
    <location>
        <position position="58"/>
    </location>
</feature>
<dbReference type="InterPro" id="IPR011006">
    <property type="entry name" value="CheY-like_superfamily"/>
</dbReference>
<evidence type="ECO:0000256" key="3">
    <source>
        <dbReference type="SAM" id="MobiDB-lite"/>
    </source>
</evidence>
<dbReference type="PROSITE" id="PS50110">
    <property type="entry name" value="RESPONSE_REGULATORY"/>
    <property type="match status" value="1"/>
</dbReference>
<feature type="domain" description="Response regulatory" evidence="5">
    <location>
        <begin position="7"/>
        <end position="123"/>
    </location>
</feature>
<proteinExistence type="predicted"/>
<dbReference type="Proteomes" id="UP000092839">
    <property type="component" value="Chromosome"/>
</dbReference>
<dbReference type="PRINTS" id="PR00038">
    <property type="entry name" value="HTHLUXR"/>
</dbReference>
<organism evidence="6 7">
    <name type="scientific">Bradyrhizobium icense</name>
    <dbReference type="NCBI Taxonomy" id="1274631"/>
    <lineage>
        <taxon>Bacteria</taxon>
        <taxon>Pseudomonadati</taxon>
        <taxon>Pseudomonadota</taxon>
        <taxon>Alphaproteobacteria</taxon>
        <taxon>Hyphomicrobiales</taxon>
        <taxon>Nitrobacteraceae</taxon>
        <taxon>Bradyrhizobium</taxon>
    </lineage>
</organism>
<dbReference type="InterPro" id="IPR039420">
    <property type="entry name" value="WalR-like"/>
</dbReference>
<dbReference type="SUPFAM" id="SSF46894">
    <property type="entry name" value="C-terminal effector domain of the bipartite response regulators"/>
    <property type="match status" value="1"/>
</dbReference>
<feature type="region of interest" description="Disordered" evidence="3">
    <location>
        <begin position="147"/>
        <end position="167"/>
    </location>
</feature>
<evidence type="ECO:0000313" key="7">
    <source>
        <dbReference type="Proteomes" id="UP000092839"/>
    </source>
</evidence>
<dbReference type="RefSeq" id="WP_065727542.1">
    <property type="nucleotide sequence ID" value="NZ_CP016428.1"/>
</dbReference>
<keyword evidence="1" id="KW-0238">DNA-binding</keyword>
<feature type="compositionally biased region" description="Basic and acidic residues" evidence="3">
    <location>
        <begin position="155"/>
        <end position="166"/>
    </location>
</feature>
<dbReference type="AlphaFoldDB" id="A0A1B1UBW3"/>
<dbReference type="PANTHER" id="PTHR43214:SF42">
    <property type="entry name" value="TRANSCRIPTIONAL REGULATORY PROTEIN DESR"/>
    <property type="match status" value="1"/>
</dbReference>
<dbReference type="KEGG" id="bic:LMTR13_08845"/>
<dbReference type="EMBL" id="CP016428">
    <property type="protein sequence ID" value="ANW00260.1"/>
    <property type="molecule type" value="Genomic_DNA"/>
</dbReference>
<dbReference type="CDD" id="cd06170">
    <property type="entry name" value="LuxR_C_like"/>
    <property type="match status" value="1"/>
</dbReference>
<dbReference type="PROSITE" id="PS50043">
    <property type="entry name" value="HTH_LUXR_2"/>
    <property type="match status" value="1"/>
</dbReference>
<dbReference type="STRING" id="1274631.LMTR13_08845"/>
<accession>A0A1B1UBW3</accession>
<feature type="compositionally biased region" description="Basic and acidic residues" evidence="3">
    <location>
        <begin position="272"/>
        <end position="282"/>
    </location>
</feature>
<dbReference type="PANTHER" id="PTHR43214">
    <property type="entry name" value="TWO-COMPONENT RESPONSE REGULATOR"/>
    <property type="match status" value="1"/>
</dbReference>
<feature type="domain" description="HTH luxR-type" evidence="4">
    <location>
        <begin position="184"/>
        <end position="249"/>
    </location>
</feature>
<evidence type="ECO:0008006" key="8">
    <source>
        <dbReference type="Google" id="ProtNLM"/>
    </source>
</evidence>
<dbReference type="Gene3D" id="3.40.50.2300">
    <property type="match status" value="1"/>
</dbReference>
<evidence type="ECO:0000259" key="4">
    <source>
        <dbReference type="PROSITE" id="PS50043"/>
    </source>
</evidence>
<gene>
    <name evidence="6" type="ORF">LMTR13_08845</name>
</gene>
<dbReference type="GO" id="GO:0000160">
    <property type="term" value="P:phosphorelay signal transduction system"/>
    <property type="evidence" value="ECO:0007669"/>
    <property type="project" value="InterPro"/>
</dbReference>
<dbReference type="GO" id="GO:0006355">
    <property type="term" value="P:regulation of DNA-templated transcription"/>
    <property type="evidence" value="ECO:0007669"/>
    <property type="project" value="InterPro"/>
</dbReference>
<dbReference type="Pfam" id="PF00196">
    <property type="entry name" value="GerE"/>
    <property type="match status" value="1"/>
</dbReference>
<dbReference type="InterPro" id="IPR016032">
    <property type="entry name" value="Sig_transdc_resp-reg_C-effctor"/>
</dbReference>
<feature type="region of interest" description="Disordered" evidence="3">
    <location>
        <begin position="262"/>
        <end position="282"/>
    </location>
</feature>
<keyword evidence="2" id="KW-0597">Phosphoprotein</keyword>